<protein>
    <recommendedName>
        <fullName evidence="3">Lipoprotein</fullName>
    </recommendedName>
</protein>
<gene>
    <name evidence="1" type="ordered locus">MS1327</name>
</gene>
<evidence type="ECO:0000313" key="1">
    <source>
        <dbReference type="EMBL" id="AAU37934.1"/>
    </source>
</evidence>
<dbReference type="STRING" id="221988.MS1327"/>
<dbReference type="EMBL" id="AE016827">
    <property type="protein sequence ID" value="AAU37934.1"/>
    <property type="molecule type" value="Genomic_DNA"/>
</dbReference>
<dbReference type="eggNOG" id="ENOG5030RYB">
    <property type="taxonomic scope" value="Bacteria"/>
</dbReference>
<dbReference type="AlphaFoldDB" id="Q65SX6"/>
<sequence>MNMKKVTLTIAMIVGLGLTACSGSQKQYDDGYAGEILFSQYEGSNLKLTVRYNNCDGKEGKVENLVITQPYDSDLPVGACVRVSTAEDGTKNIRNISRSVSRSWLSRTGIIR</sequence>
<evidence type="ECO:0008006" key="3">
    <source>
        <dbReference type="Google" id="ProtNLM"/>
    </source>
</evidence>
<organism evidence="1 2">
    <name type="scientific">Mannheimia succiniciproducens (strain KCTC 0769BP / MBEL55E)</name>
    <dbReference type="NCBI Taxonomy" id="221988"/>
    <lineage>
        <taxon>Bacteria</taxon>
        <taxon>Pseudomonadati</taxon>
        <taxon>Pseudomonadota</taxon>
        <taxon>Gammaproteobacteria</taxon>
        <taxon>Pasteurellales</taxon>
        <taxon>Pasteurellaceae</taxon>
        <taxon>Basfia</taxon>
    </lineage>
</organism>
<name>Q65SX6_MANSM</name>
<dbReference type="Proteomes" id="UP000000607">
    <property type="component" value="Chromosome"/>
</dbReference>
<dbReference type="HOGENOM" id="CLU_182166_0_0_6"/>
<reference evidence="1 2" key="1">
    <citation type="journal article" date="2004" name="Nat. Biotechnol.">
        <title>The genome sequence of the capnophilic rumen bacterium Mannheimia succiniciproducens.</title>
        <authorList>
            <person name="Hong S.H."/>
            <person name="Kim J.S."/>
            <person name="Lee S.Y."/>
            <person name="In Y.H."/>
            <person name="Choi S.S."/>
            <person name="Rih J.-K."/>
            <person name="Kim C.H."/>
            <person name="Jeong H."/>
            <person name="Hur C.G."/>
            <person name="Kim J.J."/>
        </authorList>
    </citation>
    <scope>NUCLEOTIDE SEQUENCE [LARGE SCALE GENOMIC DNA]</scope>
    <source>
        <strain evidence="2">KCTC 0769BP / MBEL55E</strain>
    </source>
</reference>
<dbReference type="KEGG" id="msu:MS1327"/>
<accession>Q65SX6</accession>
<dbReference type="PROSITE" id="PS51257">
    <property type="entry name" value="PROKAR_LIPOPROTEIN"/>
    <property type="match status" value="1"/>
</dbReference>
<proteinExistence type="predicted"/>
<evidence type="ECO:0000313" key="2">
    <source>
        <dbReference type="Proteomes" id="UP000000607"/>
    </source>
</evidence>
<keyword evidence="2" id="KW-1185">Reference proteome</keyword>